<evidence type="ECO:0000313" key="2">
    <source>
        <dbReference type="EMBL" id="OKH49119.1"/>
    </source>
</evidence>
<dbReference type="EMBL" id="MRCG01000004">
    <property type="protein sequence ID" value="OKH49119.1"/>
    <property type="molecule type" value="Genomic_DNA"/>
</dbReference>
<evidence type="ECO:0000256" key="1">
    <source>
        <dbReference type="SAM" id="Phobius"/>
    </source>
</evidence>
<reference evidence="2 3" key="1">
    <citation type="submission" date="2016-11" db="EMBL/GenBank/DDBJ databases">
        <title>Draft Genome Sequences of Nine Cyanobacterial Strains from Diverse Habitats.</title>
        <authorList>
            <person name="Zhu T."/>
            <person name="Hou S."/>
            <person name="Lu X."/>
            <person name="Hess W.R."/>
        </authorList>
    </citation>
    <scope>NUCLEOTIDE SEQUENCE [LARGE SCALE GENOMIC DNA]</scope>
    <source>
        <strain evidence="2 3">NIES-30</strain>
    </source>
</reference>
<keyword evidence="1" id="KW-0812">Transmembrane</keyword>
<name>A0A1U7J7Q8_9CYAN</name>
<keyword evidence="1" id="KW-1133">Transmembrane helix</keyword>
<gene>
    <name evidence="2" type="ORF">NIES30_08120</name>
</gene>
<organism evidence="2 3">
    <name type="scientific">Phormidium tenue NIES-30</name>
    <dbReference type="NCBI Taxonomy" id="549789"/>
    <lineage>
        <taxon>Bacteria</taxon>
        <taxon>Bacillati</taxon>
        <taxon>Cyanobacteriota</taxon>
        <taxon>Cyanophyceae</taxon>
        <taxon>Oscillatoriophycideae</taxon>
        <taxon>Oscillatoriales</taxon>
        <taxon>Oscillatoriaceae</taxon>
        <taxon>Phormidium</taxon>
    </lineage>
</organism>
<sequence>MTANGSIDDIPVDARTLLDIALEGEDEKTKLKIYRLLQQVDIQPRDPMFLAIAAVTHAKFAIAPIPGDLNTLIGEIKLHLGYIQSLSRRQIEDCHDVARDIKVIAQRLSKQMAQHASSGTSPVSSFLWAFFGAVTGSVLIFVLQRFL</sequence>
<dbReference type="OrthoDB" id="462431at2"/>
<dbReference type="AlphaFoldDB" id="A0A1U7J7Q8"/>
<comment type="caution">
    <text evidence="2">The sequence shown here is derived from an EMBL/GenBank/DDBJ whole genome shotgun (WGS) entry which is preliminary data.</text>
</comment>
<dbReference type="Proteomes" id="UP000185557">
    <property type="component" value="Unassembled WGS sequence"/>
</dbReference>
<keyword evidence="3" id="KW-1185">Reference proteome</keyword>
<keyword evidence="1" id="KW-0472">Membrane</keyword>
<protein>
    <submittedName>
        <fullName evidence="2">Uncharacterized protein</fullName>
    </submittedName>
</protein>
<evidence type="ECO:0000313" key="3">
    <source>
        <dbReference type="Proteomes" id="UP000185557"/>
    </source>
</evidence>
<dbReference type="STRING" id="549789.NIES30_08120"/>
<accession>A0A1U7J7Q8</accession>
<proteinExistence type="predicted"/>
<dbReference type="RefSeq" id="WP_073607902.1">
    <property type="nucleotide sequence ID" value="NZ_MRCG01000004.1"/>
</dbReference>
<feature type="transmembrane region" description="Helical" evidence="1">
    <location>
        <begin position="125"/>
        <end position="143"/>
    </location>
</feature>